<evidence type="ECO:0000313" key="2">
    <source>
        <dbReference type="Proteomes" id="UP000308196"/>
    </source>
</evidence>
<dbReference type="EMBL" id="LR590484">
    <property type="protein sequence ID" value="VTR43273.1"/>
    <property type="molecule type" value="Genomic_DNA"/>
</dbReference>
<evidence type="ECO:0000313" key="1">
    <source>
        <dbReference type="EMBL" id="VTR43273.1"/>
    </source>
</evidence>
<sequence>MFLSIYLTLLSFSIYAQHMPKLGSIWNNNRHREAKLYVPKYGLIDSVQIKVDDIKFSLGLDTTGRIVFISTVDRNFKIGDAVIIGKKIKSFPKKICLINGWANYISLDSGWCAATDFRDLNDRSKITFLFQYLDKSQEGK</sequence>
<gene>
    <name evidence="1" type="ORF">NCTC11429_02833</name>
</gene>
<protein>
    <submittedName>
        <fullName evidence="1">Uncharacterized protein</fullName>
    </submittedName>
</protein>
<dbReference type="AlphaFoldDB" id="A0A4U9VB86"/>
<name>A0A4U9VB86_9SPHI</name>
<accession>A0A4U9VB86</accession>
<dbReference type="KEGG" id="stha:NCTC11429_02833"/>
<organism evidence="1 2">
    <name type="scientific">Sphingobacterium thalpophilum</name>
    <dbReference type="NCBI Taxonomy" id="259"/>
    <lineage>
        <taxon>Bacteria</taxon>
        <taxon>Pseudomonadati</taxon>
        <taxon>Bacteroidota</taxon>
        <taxon>Sphingobacteriia</taxon>
        <taxon>Sphingobacteriales</taxon>
        <taxon>Sphingobacteriaceae</taxon>
        <taxon>Sphingobacterium</taxon>
    </lineage>
</organism>
<reference evidence="1 2" key="1">
    <citation type="submission" date="2019-05" db="EMBL/GenBank/DDBJ databases">
        <authorList>
            <consortium name="Pathogen Informatics"/>
        </authorList>
    </citation>
    <scope>NUCLEOTIDE SEQUENCE [LARGE SCALE GENOMIC DNA]</scope>
    <source>
        <strain evidence="1 2">NCTC11429</strain>
    </source>
</reference>
<dbReference type="Proteomes" id="UP000308196">
    <property type="component" value="Chromosome"/>
</dbReference>
<proteinExistence type="predicted"/>